<evidence type="ECO:0000313" key="3">
    <source>
        <dbReference type="EMBL" id="PPQ77732.1"/>
    </source>
</evidence>
<feature type="region of interest" description="Disordered" evidence="1">
    <location>
        <begin position="236"/>
        <end position="271"/>
    </location>
</feature>
<protein>
    <recommendedName>
        <fullName evidence="2">C2H2-type domain-containing protein</fullName>
    </recommendedName>
</protein>
<feature type="compositionally biased region" description="Polar residues" evidence="1">
    <location>
        <begin position="407"/>
        <end position="439"/>
    </location>
</feature>
<proteinExistence type="predicted"/>
<feature type="region of interest" description="Disordered" evidence="1">
    <location>
        <begin position="121"/>
        <end position="150"/>
    </location>
</feature>
<evidence type="ECO:0000256" key="1">
    <source>
        <dbReference type="SAM" id="MobiDB-lite"/>
    </source>
</evidence>
<name>A0A409WGU5_PSICY</name>
<feature type="compositionally biased region" description="Low complexity" evidence="1">
    <location>
        <begin position="179"/>
        <end position="196"/>
    </location>
</feature>
<dbReference type="EMBL" id="NHYD01003434">
    <property type="protein sequence ID" value="PPQ77732.1"/>
    <property type="molecule type" value="Genomic_DNA"/>
</dbReference>
<feature type="compositionally biased region" description="Polar residues" evidence="1">
    <location>
        <begin position="388"/>
        <end position="399"/>
    </location>
</feature>
<sequence>MSTYQPSRSQASGEPLKPPSQDSFHIYGCKWAWCRSMYSNNEELTQHVILEHARRAIPVRRRDIPLIRRAEDGTGESLRMSYVLNGQSSNSATEPSQKSAEEIRHELIVFGDLGLPSPSLVEPYSSLPSPPASSRANTSPLQNDRPLPGTTRSAVVMDAHISTTPVIHHSWEQDENARSFASLSSPAGSSTSFSAPDIPNSPSFNSLVEKSGKRKLAADAPENPAAKYSKLYRQHPLSQSANSSTGSRVSVEQHLTQSLESEDESEGGRDIDNEDVLSLESSDHEGSVDGLSSSQDAAYQTELPWDISQPEASQSHEATQPSYTQESQFEGGNYDLLSQAPSQFQTQVVESFPFHFHAPKASTSSQMEPKLSAPLHFSPPGPLRSPKYATSTPQRQNWYQPPHKLQCSISQKGDQTGADENQTSSSKKSAQVIIHSQRSQYRDPSKSKKFRSGTLQISPPALSQGRTAEELLPRERDSVHDDALLDGIYSDIIVNHDSQSYMDSSQSLDDYSYPPLQTQAPYESQSMSQF</sequence>
<evidence type="ECO:0000259" key="2">
    <source>
        <dbReference type="PROSITE" id="PS00028"/>
    </source>
</evidence>
<dbReference type="PROSITE" id="PS00028">
    <property type="entry name" value="ZINC_FINGER_C2H2_1"/>
    <property type="match status" value="1"/>
</dbReference>
<comment type="caution">
    <text evidence="3">The sequence shown here is derived from an EMBL/GenBank/DDBJ whole genome shotgun (WGS) entry which is preliminary data.</text>
</comment>
<feature type="region of interest" description="Disordered" evidence="1">
    <location>
        <begin position="501"/>
        <end position="530"/>
    </location>
</feature>
<organism evidence="3 4">
    <name type="scientific">Psilocybe cyanescens</name>
    <dbReference type="NCBI Taxonomy" id="93625"/>
    <lineage>
        <taxon>Eukaryota</taxon>
        <taxon>Fungi</taxon>
        <taxon>Dikarya</taxon>
        <taxon>Basidiomycota</taxon>
        <taxon>Agaricomycotina</taxon>
        <taxon>Agaricomycetes</taxon>
        <taxon>Agaricomycetidae</taxon>
        <taxon>Agaricales</taxon>
        <taxon>Agaricineae</taxon>
        <taxon>Strophariaceae</taxon>
        <taxon>Psilocybe</taxon>
    </lineage>
</organism>
<accession>A0A409WGU5</accession>
<feature type="compositionally biased region" description="Polar residues" evidence="1">
    <location>
        <begin position="236"/>
        <end position="259"/>
    </location>
</feature>
<feature type="region of interest" description="Disordered" evidence="1">
    <location>
        <begin position="360"/>
        <end position="468"/>
    </location>
</feature>
<keyword evidence="4" id="KW-1185">Reference proteome</keyword>
<feature type="region of interest" description="Disordered" evidence="1">
    <location>
        <begin position="178"/>
        <end position="222"/>
    </location>
</feature>
<gene>
    <name evidence="3" type="ORF">CVT25_011167</name>
</gene>
<dbReference type="InterPro" id="IPR013087">
    <property type="entry name" value="Znf_C2H2_type"/>
</dbReference>
<dbReference type="InParanoid" id="A0A409WGU5"/>
<dbReference type="AlphaFoldDB" id="A0A409WGU5"/>
<dbReference type="Proteomes" id="UP000283269">
    <property type="component" value="Unassembled WGS sequence"/>
</dbReference>
<feature type="domain" description="C2H2-type" evidence="2">
    <location>
        <begin position="29"/>
        <end position="52"/>
    </location>
</feature>
<reference evidence="3 4" key="1">
    <citation type="journal article" date="2018" name="Evol. Lett.">
        <title>Horizontal gene cluster transfer increased hallucinogenic mushroom diversity.</title>
        <authorList>
            <person name="Reynolds H.T."/>
            <person name="Vijayakumar V."/>
            <person name="Gluck-Thaler E."/>
            <person name="Korotkin H.B."/>
            <person name="Matheny P.B."/>
            <person name="Slot J.C."/>
        </authorList>
    </citation>
    <scope>NUCLEOTIDE SEQUENCE [LARGE SCALE GENOMIC DNA]</scope>
    <source>
        <strain evidence="3 4">2631</strain>
    </source>
</reference>
<dbReference type="OrthoDB" id="3270241at2759"/>
<evidence type="ECO:0000313" key="4">
    <source>
        <dbReference type="Proteomes" id="UP000283269"/>
    </source>
</evidence>
<dbReference type="STRING" id="93625.A0A409WGU5"/>